<reference evidence="16 17" key="1">
    <citation type="submission" date="2018-01" db="EMBL/GenBank/DDBJ databases">
        <title>Genomic Encyclopedia of Type Strains, Phase III (KMG-III): the genomes of soil and plant-associated and newly described type strains.</title>
        <authorList>
            <person name="Whitman W."/>
        </authorList>
    </citation>
    <scope>NUCLEOTIDE SEQUENCE [LARGE SCALE GENOMIC DNA]</scope>
    <source>
        <strain evidence="16 17">HKI456</strain>
    </source>
</reference>
<dbReference type="NCBIfam" id="TIGR00115">
    <property type="entry name" value="tig"/>
    <property type="match status" value="1"/>
</dbReference>
<dbReference type="InterPro" id="IPR036611">
    <property type="entry name" value="Trigger_fac_ribosome-bd_sf"/>
</dbReference>
<dbReference type="InterPro" id="IPR001179">
    <property type="entry name" value="PPIase_FKBP_dom"/>
</dbReference>
<evidence type="ECO:0000256" key="2">
    <source>
        <dbReference type="ARBA" id="ARBA00005464"/>
    </source>
</evidence>
<comment type="domain">
    <text evidence="11">Consists of 3 domains; the N-terminus binds the ribosome, the middle domain has PPIase activity, while the C-terminus has intrinsic chaperone activity on its own.</text>
</comment>
<evidence type="ECO:0000256" key="4">
    <source>
        <dbReference type="ARBA" id="ARBA00016902"/>
    </source>
</evidence>
<dbReference type="GO" id="GO:0051301">
    <property type="term" value="P:cell division"/>
    <property type="evidence" value="ECO:0007669"/>
    <property type="project" value="UniProtKB-KW"/>
</dbReference>
<dbReference type="InterPro" id="IPR008881">
    <property type="entry name" value="Trigger_fac_ribosome-bd_bac"/>
</dbReference>
<organism evidence="16 17">
    <name type="scientific">Mycetohabitans endofungorum</name>
    <dbReference type="NCBI Taxonomy" id="417203"/>
    <lineage>
        <taxon>Bacteria</taxon>
        <taxon>Pseudomonadati</taxon>
        <taxon>Pseudomonadota</taxon>
        <taxon>Betaproteobacteria</taxon>
        <taxon>Burkholderiales</taxon>
        <taxon>Burkholderiaceae</taxon>
        <taxon>Mycetohabitans</taxon>
    </lineage>
</organism>
<proteinExistence type="inferred from homology"/>
<evidence type="ECO:0000256" key="6">
    <source>
        <dbReference type="ARBA" id="ARBA00023110"/>
    </source>
</evidence>
<dbReference type="InterPro" id="IPR027304">
    <property type="entry name" value="Trigger_fact/SurA_dom_sf"/>
</dbReference>
<dbReference type="SUPFAM" id="SSF102735">
    <property type="entry name" value="Trigger factor ribosome-binding domain"/>
    <property type="match status" value="1"/>
</dbReference>
<dbReference type="GO" id="GO:0043022">
    <property type="term" value="F:ribosome binding"/>
    <property type="evidence" value="ECO:0007669"/>
    <property type="project" value="TreeGrafter"/>
</dbReference>
<dbReference type="GO" id="GO:0044183">
    <property type="term" value="F:protein folding chaperone"/>
    <property type="evidence" value="ECO:0007669"/>
    <property type="project" value="TreeGrafter"/>
</dbReference>
<dbReference type="SUPFAM" id="SSF109998">
    <property type="entry name" value="Triger factor/SurA peptide-binding domain-like"/>
    <property type="match status" value="1"/>
</dbReference>
<dbReference type="PROSITE" id="PS50059">
    <property type="entry name" value="FKBP_PPIASE"/>
    <property type="match status" value="1"/>
</dbReference>
<dbReference type="InterPro" id="IPR046357">
    <property type="entry name" value="PPIase_dom_sf"/>
</dbReference>
<evidence type="ECO:0000256" key="8">
    <source>
        <dbReference type="ARBA" id="ARBA00023235"/>
    </source>
</evidence>
<dbReference type="Pfam" id="PF05698">
    <property type="entry name" value="Trigger_C"/>
    <property type="match status" value="1"/>
</dbReference>
<dbReference type="RefSeq" id="WP_104077514.1">
    <property type="nucleotide sequence ID" value="NZ_CP062178.1"/>
</dbReference>
<dbReference type="SUPFAM" id="SSF54534">
    <property type="entry name" value="FKBP-like"/>
    <property type="match status" value="1"/>
</dbReference>
<evidence type="ECO:0000256" key="5">
    <source>
        <dbReference type="ARBA" id="ARBA00022618"/>
    </source>
</evidence>
<dbReference type="GO" id="GO:0043335">
    <property type="term" value="P:protein unfolding"/>
    <property type="evidence" value="ECO:0007669"/>
    <property type="project" value="TreeGrafter"/>
</dbReference>
<dbReference type="GO" id="GO:0005737">
    <property type="term" value="C:cytoplasm"/>
    <property type="evidence" value="ECO:0007669"/>
    <property type="project" value="UniProtKB-SubCell"/>
</dbReference>
<dbReference type="EC" id="5.2.1.8" evidence="3 11"/>
<evidence type="ECO:0000256" key="10">
    <source>
        <dbReference type="ARBA" id="ARBA00029986"/>
    </source>
</evidence>
<dbReference type="Proteomes" id="UP000243096">
    <property type="component" value="Unassembled WGS sequence"/>
</dbReference>
<dbReference type="GO" id="GO:0003755">
    <property type="term" value="F:peptidyl-prolyl cis-trans isomerase activity"/>
    <property type="evidence" value="ECO:0007669"/>
    <property type="project" value="UniProtKB-UniRule"/>
</dbReference>
<name>A0A2P5K9Y4_9BURK</name>
<dbReference type="HAMAP" id="MF_00303">
    <property type="entry name" value="Trigger_factor_Tig"/>
    <property type="match status" value="1"/>
</dbReference>
<dbReference type="OrthoDB" id="9767721at2"/>
<keyword evidence="9 11" id="KW-0131">Cell cycle</keyword>
<evidence type="ECO:0000256" key="14">
    <source>
        <dbReference type="SAM" id="MobiDB-lite"/>
    </source>
</evidence>
<dbReference type="GO" id="GO:0015031">
    <property type="term" value="P:protein transport"/>
    <property type="evidence" value="ECO:0007669"/>
    <property type="project" value="UniProtKB-UniRule"/>
</dbReference>
<keyword evidence="6 11" id="KW-0697">Rotamase</keyword>
<protein>
    <recommendedName>
        <fullName evidence="4 11">Trigger factor</fullName>
        <shortName evidence="11">TF</shortName>
        <ecNumber evidence="3 11">5.2.1.8</ecNumber>
    </recommendedName>
    <alternativeName>
        <fullName evidence="10 11">PPIase</fullName>
    </alternativeName>
</protein>
<evidence type="ECO:0000256" key="9">
    <source>
        <dbReference type="ARBA" id="ARBA00023306"/>
    </source>
</evidence>
<dbReference type="Pfam" id="PF00254">
    <property type="entry name" value="FKBP_C"/>
    <property type="match status" value="1"/>
</dbReference>
<dbReference type="GO" id="GO:0051083">
    <property type="term" value="P:'de novo' cotranslational protein folding"/>
    <property type="evidence" value="ECO:0007669"/>
    <property type="project" value="TreeGrafter"/>
</dbReference>
<dbReference type="Gene3D" id="1.10.3120.10">
    <property type="entry name" value="Trigger factor, C-terminal domain"/>
    <property type="match status" value="1"/>
</dbReference>
<evidence type="ECO:0000259" key="15">
    <source>
        <dbReference type="PROSITE" id="PS50059"/>
    </source>
</evidence>
<evidence type="ECO:0000256" key="7">
    <source>
        <dbReference type="ARBA" id="ARBA00023186"/>
    </source>
</evidence>
<comment type="subcellular location">
    <subcellularLocation>
        <location evidence="11">Cytoplasm</location>
    </subcellularLocation>
    <text evidence="11">About half TF is bound to the ribosome near the polypeptide exit tunnel while the other half is free in the cytoplasm.</text>
</comment>
<evidence type="ECO:0000256" key="3">
    <source>
        <dbReference type="ARBA" id="ARBA00013194"/>
    </source>
</evidence>
<sequence>MANVVENLGKLERRVTISLPKEVVQKEIDARIRKLAKNVRMPGFRPGKVPLKMVTQQYAGQVEAEVLSDKIGKAFFDISRAENLRVAGQPSFAAKQEPAQDDVYAFDATFEVYPEVKLGDISSAEIERKTTTISDAEIDRTLEILRKQRVHFHSRDEAGEHGTGGDDVSAQNGDRVTVDFVGKIDGEAFAGGSAEDFAFVLGEGRMLPEFEQAALGLKAGESREFDLKFPDDYHGKEVAGKTARFTITAKKVEWPHQPEIDAEFAKSLGIADGDLAKMRAEIKDNLAREAKRRTQAILKNQVMDALLKLAELDAPNALIEQDQQRLVEMARQDLAQRGVPDAAKAPIPAEMFKEQAERRVKLGLILAELVKEHKLEAKPEQIRAEVDEFAKSYEDPKEVVRWYYSNQQRLAEMEAYVVESNVVDFVLGKAKVTDKEVGFEELANASQAAQA</sequence>
<dbReference type="PANTHER" id="PTHR30560">
    <property type="entry name" value="TRIGGER FACTOR CHAPERONE AND PEPTIDYL-PROLYL CIS/TRANS ISOMERASE"/>
    <property type="match status" value="1"/>
</dbReference>
<keyword evidence="7 11" id="KW-0143">Chaperone</keyword>
<dbReference type="InterPro" id="IPR037041">
    <property type="entry name" value="Trigger_fac_C_sf"/>
</dbReference>
<dbReference type="EMBL" id="PRDW01000007">
    <property type="protein sequence ID" value="PPB83527.1"/>
    <property type="molecule type" value="Genomic_DNA"/>
</dbReference>
<evidence type="ECO:0000256" key="11">
    <source>
        <dbReference type="HAMAP-Rule" id="MF_00303"/>
    </source>
</evidence>
<gene>
    <name evidence="11" type="primary">tig</name>
    <name evidence="16" type="ORF">B0O95_10742</name>
</gene>
<comment type="caution">
    <text evidence="16">The sequence shown here is derived from an EMBL/GenBank/DDBJ whole genome shotgun (WGS) entry which is preliminary data.</text>
</comment>
<dbReference type="Gene3D" id="3.10.50.40">
    <property type="match status" value="1"/>
</dbReference>
<dbReference type="PANTHER" id="PTHR30560:SF3">
    <property type="entry name" value="TRIGGER FACTOR-LIKE PROTEIN TIG, CHLOROPLASTIC"/>
    <property type="match status" value="1"/>
</dbReference>
<evidence type="ECO:0000256" key="13">
    <source>
        <dbReference type="RuleBase" id="RU003914"/>
    </source>
</evidence>
<keyword evidence="5 11" id="KW-0132">Cell division</keyword>
<dbReference type="InterPro" id="IPR008880">
    <property type="entry name" value="Trigger_fac_C"/>
</dbReference>
<feature type="domain" description="PPIase FKBP-type" evidence="15">
    <location>
        <begin position="173"/>
        <end position="233"/>
    </location>
</feature>
<feature type="region of interest" description="Disordered" evidence="14">
    <location>
        <begin position="153"/>
        <end position="172"/>
    </location>
</feature>
<keyword evidence="11" id="KW-0963">Cytoplasm</keyword>
<comment type="function">
    <text evidence="11">Involved in protein export. Acts as a chaperone by maintaining the newly synthesized protein in an open conformation. Functions as a peptidyl-prolyl cis-trans isomerase.</text>
</comment>
<keyword evidence="8 11" id="KW-0413">Isomerase</keyword>
<evidence type="ECO:0000256" key="1">
    <source>
        <dbReference type="ARBA" id="ARBA00000971"/>
    </source>
</evidence>
<dbReference type="InterPro" id="IPR005215">
    <property type="entry name" value="Trig_fac"/>
</dbReference>
<comment type="catalytic activity">
    <reaction evidence="1 11 12">
        <text>[protein]-peptidylproline (omega=180) = [protein]-peptidylproline (omega=0)</text>
        <dbReference type="Rhea" id="RHEA:16237"/>
        <dbReference type="Rhea" id="RHEA-COMP:10747"/>
        <dbReference type="Rhea" id="RHEA-COMP:10748"/>
        <dbReference type="ChEBI" id="CHEBI:83833"/>
        <dbReference type="ChEBI" id="CHEBI:83834"/>
        <dbReference type="EC" id="5.2.1.8"/>
    </reaction>
</comment>
<dbReference type="FunFam" id="3.10.50.40:FF:000001">
    <property type="entry name" value="Trigger factor"/>
    <property type="match status" value="1"/>
</dbReference>
<dbReference type="Pfam" id="PF05697">
    <property type="entry name" value="Trigger_N"/>
    <property type="match status" value="1"/>
</dbReference>
<comment type="similarity">
    <text evidence="2 11 13">Belongs to the FKBP-type PPIase family. Tig subfamily.</text>
</comment>
<accession>A0A2P5K9Y4</accession>
<evidence type="ECO:0000313" key="16">
    <source>
        <dbReference type="EMBL" id="PPB83527.1"/>
    </source>
</evidence>
<evidence type="ECO:0000313" key="17">
    <source>
        <dbReference type="Proteomes" id="UP000243096"/>
    </source>
</evidence>
<keyword evidence="17" id="KW-1185">Reference proteome</keyword>
<dbReference type="PIRSF" id="PIRSF003095">
    <property type="entry name" value="Trigger_factor"/>
    <property type="match status" value="1"/>
</dbReference>
<evidence type="ECO:0000256" key="12">
    <source>
        <dbReference type="PROSITE-ProRule" id="PRU00277"/>
    </source>
</evidence>
<feature type="compositionally biased region" description="Basic and acidic residues" evidence="14">
    <location>
        <begin position="153"/>
        <end position="164"/>
    </location>
</feature>
<dbReference type="AlphaFoldDB" id="A0A2P5K9Y4"/>
<dbReference type="Gene3D" id="3.30.70.1050">
    <property type="entry name" value="Trigger factor ribosome-binding domain"/>
    <property type="match status" value="1"/>
</dbReference>